<keyword evidence="6 13" id="KW-0067">ATP-binding</keyword>
<evidence type="ECO:0000256" key="1">
    <source>
        <dbReference type="ARBA" id="ARBA00004429"/>
    </source>
</evidence>
<dbReference type="SUPFAM" id="SSF90123">
    <property type="entry name" value="ABC transporter transmembrane region"/>
    <property type="match status" value="1"/>
</dbReference>
<evidence type="ECO:0000256" key="5">
    <source>
        <dbReference type="ARBA" id="ARBA00022741"/>
    </source>
</evidence>
<evidence type="ECO:0000256" key="10">
    <source>
        <dbReference type="SAM" id="Phobius"/>
    </source>
</evidence>
<feature type="transmembrane region" description="Helical" evidence="10">
    <location>
        <begin position="153"/>
        <end position="173"/>
    </location>
</feature>
<dbReference type="SMART" id="SM00382">
    <property type="entry name" value="AAA"/>
    <property type="match status" value="1"/>
</dbReference>
<evidence type="ECO:0000259" key="11">
    <source>
        <dbReference type="PROSITE" id="PS50893"/>
    </source>
</evidence>
<proteinExistence type="inferred from homology"/>
<feature type="transmembrane region" description="Helical" evidence="10">
    <location>
        <begin position="179"/>
        <end position="196"/>
    </location>
</feature>
<name>A0A8J3A733_9ACTN</name>
<evidence type="ECO:0000256" key="9">
    <source>
        <dbReference type="ARBA" id="ARBA00023455"/>
    </source>
</evidence>
<dbReference type="PANTHER" id="PTHR24221">
    <property type="entry name" value="ATP-BINDING CASSETTE SUB-FAMILY B"/>
    <property type="match status" value="1"/>
</dbReference>
<dbReference type="OrthoDB" id="9806127at2"/>
<dbReference type="PROSITE" id="PS00211">
    <property type="entry name" value="ABC_TRANSPORTER_1"/>
    <property type="match status" value="1"/>
</dbReference>
<dbReference type="Pfam" id="PF00005">
    <property type="entry name" value="ABC_tran"/>
    <property type="match status" value="1"/>
</dbReference>
<feature type="transmembrane region" description="Helical" evidence="10">
    <location>
        <begin position="73"/>
        <end position="91"/>
    </location>
</feature>
<dbReference type="SUPFAM" id="SSF52540">
    <property type="entry name" value="P-loop containing nucleoside triphosphate hydrolases"/>
    <property type="match status" value="1"/>
</dbReference>
<evidence type="ECO:0000256" key="4">
    <source>
        <dbReference type="ARBA" id="ARBA00022692"/>
    </source>
</evidence>
<dbReference type="Proteomes" id="UP000650511">
    <property type="component" value="Unassembled WGS sequence"/>
</dbReference>
<evidence type="ECO:0000313" key="13">
    <source>
        <dbReference type="EMBL" id="GGI05276.1"/>
    </source>
</evidence>
<organism evidence="13 14">
    <name type="scientific">Egicoccus halophilus</name>
    <dbReference type="NCBI Taxonomy" id="1670830"/>
    <lineage>
        <taxon>Bacteria</taxon>
        <taxon>Bacillati</taxon>
        <taxon>Actinomycetota</taxon>
        <taxon>Nitriliruptoria</taxon>
        <taxon>Egicoccales</taxon>
        <taxon>Egicoccaceae</taxon>
        <taxon>Egicoccus</taxon>
    </lineage>
</organism>
<dbReference type="Gene3D" id="1.20.1560.10">
    <property type="entry name" value="ABC transporter type 1, transmembrane domain"/>
    <property type="match status" value="1"/>
</dbReference>
<dbReference type="GO" id="GO:0034040">
    <property type="term" value="F:ATPase-coupled lipid transmembrane transporter activity"/>
    <property type="evidence" value="ECO:0007669"/>
    <property type="project" value="TreeGrafter"/>
</dbReference>
<comment type="caution">
    <text evidence="13">The sequence shown here is derived from an EMBL/GenBank/DDBJ whole genome shotgun (WGS) entry which is preliminary data.</text>
</comment>
<reference evidence="13" key="2">
    <citation type="submission" date="2020-09" db="EMBL/GenBank/DDBJ databases">
        <authorList>
            <person name="Sun Q."/>
            <person name="Zhou Y."/>
        </authorList>
    </citation>
    <scope>NUCLEOTIDE SEQUENCE</scope>
    <source>
        <strain evidence="13">CGMCC 1.14988</strain>
    </source>
</reference>
<dbReference type="InterPro" id="IPR036640">
    <property type="entry name" value="ABC1_TM_sf"/>
</dbReference>
<dbReference type="PROSITE" id="PS50929">
    <property type="entry name" value="ABC_TM1F"/>
    <property type="match status" value="1"/>
</dbReference>
<dbReference type="InterPro" id="IPR011527">
    <property type="entry name" value="ABC1_TM_dom"/>
</dbReference>
<dbReference type="InterPro" id="IPR039421">
    <property type="entry name" value="Type_1_exporter"/>
</dbReference>
<keyword evidence="3" id="KW-1003">Cell membrane</keyword>
<feature type="domain" description="ABC transmembrane type-1" evidence="12">
    <location>
        <begin position="21"/>
        <end position="319"/>
    </location>
</feature>
<evidence type="ECO:0000256" key="7">
    <source>
        <dbReference type="ARBA" id="ARBA00022989"/>
    </source>
</evidence>
<dbReference type="PROSITE" id="PS50893">
    <property type="entry name" value="ABC_TRANSPORTER_2"/>
    <property type="match status" value="1"/>
</dbReference>
<keyword evidence="7 10" id="KW-1133">Transmembrane helix</keyword>
<dbReference type="EMBL" id="BMHA01000004">
    <property type="protein sequence ID" value="GGI05276.1"/>
    <property type="molecule type" value="Genomic_DNA"/>
</dbReference>
<dbReference type="FunFam" id="3.40.50.300:FF:000221">
    <property type="entry name" value="Multidrug ABC transporter ATP-binding protein"/>
    <property type="match status" value="1"/>
</dbReference>
<keyword evidence="5" id="KW-0547">Nucleotide-binding</keyword>
<dbReference type="InterPro" id="IPR027417">
    <property type="entry name" value="P-loop_NTPase"/>
</dbReference>
<comment type="similarity">
    <text evidence="9">Belongs to the ABC transporter superfamily. Siderophore-Fe(3+) uptake transporter (SIUT) (TC 3.A.1.21) family.</text>
</comment>
<dbReference type="Pfam" id="PF00664">
    <property type="entry name" value="ABC_membrane"/>
    <property type="match status" value="1"/>
</dbReference>
<dbReference type="AlphaFoldDB" id="A0A8J3A733"/>
<dbReference type="GO" id="GO:0016887">
    <property type="term" value="F:ATP hydrolysis activity"/>
    <property type="evidence" value="ECO:0007669"/>
    <property type="project" value="InterPro"/>
</dbReference>
<evidence type="ECO:0000259" key="12">
    <source>
        <dbReference type="PROSITE" id="PS50929"/>
    </source>
</evidence>
<evidence type="ECO:0000256" key="8">
    <source>
        <dbReference type="ARBA" id="ARBA00023136"/>
    </source>
</evidence>
<comment type="subcellular location">
    <subcellularLocation>
        <location evidence="1">Cell inner membrane</location>
        <topology evidence="1">Multi-pass membrane protein</topology>
    </subcellularLocation>
</comment>
<dbReference type="InterPro" id="IPR017871">
    <property type="entry name" value="ABC_transporter-like_CS"/>
</dbReference>
<dbReference type="GO" id="GO:0005524">
    <property type="term" value="F:ATP binding"/>
    <property type="evidence" value="ECO:0007669"/>
    <property type="project" value="UniProtKB-KW"/>
</dbReference>
<feature type="transmembrane region" description="Helical" evidence="10">
    <location>
        <begin position="20"/>
        <end position="45"/>
    </location>
</feature>
<dbReference type="PANTHER" id="PTHR24221:SF654">
    <property type="entry name" value="ATP-BINDING CASSETTE SUB-FAMILY B MEMBER 6"/>
    <property type="match status" value="1"/>
</dbReference>
<sequence>MLETARSCLRLIDPRHRTRWFGLAGLAVVSSGLEILGALMVYSMLSLVAAEGLDLPLPVAIVDRLGDPDDNRVLVTVALAMAVFFVLRAAFQALVGYLHARLAATTGANLAKRLTAGYLALPYAFHLRRNSSTSIRNVQAATAQVVNGGLAPLINVFAATVVTAGLLVVMVVISPLGTALAVVVVGSAMLVLLRLIQPRLKWYGQTAHQMSQQMLQAIQQALQGLRDIKLLGREKPFTARFGEGVDEFSRMAYLRATLGQLPRLVMETALLVFILLFFAVSAALGQASGQVVSVLGMFAYVGLRVQPSLTAVVSGLNELRYASAAVDDVLADLELVASVELPDTAASPRPLRSNIELRRVSFRYDGAAEDALRDVDLVLDAGTMVGICGATGSGKSTLMDVITGLLPPTDGQVLVDGVPLEDDRRGWQRNLGVVSQSVFLVDDTIRRNIALGVPDDELDEEQLHEAVQLAQLEDVLAALPDGLETTVGEGGVRLSGGQRQRVAIARALYRQADVLLLDEGTSALDNLTEARLMQALHAVRAGRTVLVVAHRLSTVEACDRVLLVEGGRVRADGGYDELLERDAAFRRLALRQELTTPSAEPG</sequence>
<accession>A0A8J3A733</accession>
<dbReference type="GO" id="GO:0140359">
    <property type="term" value="F:ABC-type transporter activity"/>
    <property type="evidence" value="ECO:0007669"/>
    <property type="project" value="InterPro"/>
</dbReference>
<protein>
    <submittedName>
        <fullName evidence="13">ABC transporter ATP-binding protein</fullName>
    </submittedName>
</protein>
<evidence type="ECO:0000256" key="3">
    <source>
        <dbReference type="ARBA" id="ARBA00022475"/>
    </source>
</evidence>
<dbReference type="InterPro" id="IPR003439">
    <property type="entry name" value="ABC_transporter-like_ATP-bd"/>
</dbReference>
<keyword evidence="2" id="KW-0813">Transport</keyword>
<evidence type="ECO:0000256" key="2">
    <source>
        <dbReference type="ARBA" id="ARBA00022448"/>
    </source>
</evidence>
<gene>
    <name evidence="13" type="ORF">GCM10011354_13290</name>
</gene>
<keyword evidence="8 10" id="KW-0472">Membrane</keyword>
<feature type="transmembrane region" description="Helical" evidence="10">
    <location>
        <begin position="264"/>
        <end position="284"/>
    </location>
</feature>
<dbReference type="InterPro" id="IPR003593">
    <property type="entry name" value="AAA+_ATPase"/>
</dbReference>
<keyword evidence="4 10" id="KW-0812">Transmembrane</keyword>
<feature type="domain" description="ABC transporter" evidence="11">
    <location>
        <begin position="355"/>
        <end position="591"/>
    </location>
</feature>
<dbReference type="RefSeq" id="WP_130649421.1">
    <property type="nucleotide sequence ID" value="NZ_BMHA01000004.1"/>
</dbReference>
<keyword evidence="14" id="KW-1185">Reference proteome</keyword>
<evidence type="ECO:0000256" key="6">
    <source>
        <dbReference type="ARBA" id="ARBA00022840"/>
    </source>
</evidence>
<reference evidence="13" key="1">
    <citation type="journal article" date="2014" name="Int. J. Syst. Evol. Microbiol.">
        <title>Complete genome sequence of Corynebacterium casei LMG S-19264T (=DSM 44701T), isolated from a smear-ripened cheese.</title>
        <authorList>
            <consortium name="US DOE Joint Genome Institute (JGI-PGF)"/>
            <person name="Walter F."/>
            <person name="Albersmeier A."/>
            <person name="Kalinowski J."/>
            <person name="Ruckert C."/>
        </authorList>
    </citation>
    <scope>NUCLEOTIDE SEQUENCE</scope>
    <source>
        <strain evidence="13">CGMCC 1.14988</strain>
    </source>
</reference>
<dbReference type="GO" id="GO:0005886">
    <property type="term" value="C:plasma membrane"/>
    <property type="evidence" value="ECO:0007669"/>
    <property type="project" value="UniProtKB-SubCell"/>
</dbReference>
<dbReference type="Gene3D" id="3.40.50.300">
    <property type="entry name" value="P-loop containing nucleotide triphosphate hydrolases"/>
    <property type="match status" value="1"/>
</dbReference>
<evidence type="ECO:0000313" key="14">
    <source>
        <dbReference type="Proteomes" id="UP000650511"/>
    </source>
</evidence>